<feature type="compositionally biased region" description="Polar residues" evidence="1">
    <location>
        <begin position="1105"/>
        <end position="1127"/>
    </location>
</feature>
<protein>
    <submittedName>
        <fullName evidence="3">E41LA-like protein</fullName>
    </submittedName>
</protein>
<feature type="compositionally biased region" description="Basic and acidic residues" evidence="1">
    <location>
        <begin position="319"/>
        <end position="330"/>
    </location>
</feature>
<dbReference type="SUPFAM" id="SSF54236">
    <property type="entry name" value="Ubiquitin-like"/>
    <property type="match status" value="1"/>
</dbReference>
<feature type="compositionally biased region" description="Polar residues" evidence="1">
    <location>
        <begin position="1048"/>
        <end position="1096"/>
    </location>
</feature>
<dbReference type="Gene3D" id="3.10.20.90">
    <property type="entry name" value="Phosphatidylinositol 3-kinase Catalytic Subunit, Chain A, domain 1"/>
    <property type="match status" value="1"/>
</dbReference>
<feature type="region of interest" description="Disordered" evidence="1">
    <location>
        <begin position="291"/>
        <end position="465"/>
    </location>
</feature>
<dbReference type="InterPro" id="IPR018980">
    <property type="entry name" value="FERM_PH-like_C"/>
</dbReference>
<dbReference type="Pfam" id="PF00373">
    <property type="entry name" value="FERM_M"/>
    <property type="match status" value="1"/>
</dbReference>
<reference evidence="3" key="1">
    <citation type="submission" date="2022-11" db="EMBL/GenBank/DDBJ databases">
        <title>Centuries of genome instability and evolution in soft-shell clam transmissible cancer (bioRxiv).</title>
        <authorList>
            <person name="Hart S.F.M."/>
            <person name="Yonemitsu M.A."/>
            <person name="Giersch R.M."/>
            <person name="Beal B.F."/>
            <person name="Arriagada G."/>
            <person name="Davis B.W."/>
            <person name="Ostrander E.A."/>
            <person name="Goff S.P."/>
            <person name="Metzger M.J."/>
        </authorList>
    </citation>
    <scope>NUCLEOTIDE SEQUENCE</scope>
    <source>
        <strain evidence="3">MELC-2E11</strain>
        <tissue evidence="3">Siphon/mantle</tissue>
    </source>
</reference>
<feature type="compositionally biased region" description="Polar residues" evidence="1">
    <location>
        <begin position="706"/>
        <end position="731"/>
    </location>
</feature>
<dbReference type="InterPro" id="IPR014352">
    <property type="entry name" value="FERM/acyl-CoA-bd_prot_sf"/>
</dbReference>
<dbReference type="Pfam" id="PF09380">
    <property type="entry name" value="FERM_C"/>
    <property type="match status" value="1"/>
</dbReference>
<feature type="region of interest" description="Disordered" evidence="1">
    <location>
        <begin position="762"/>
        <end position="835"/>
    </location>
</feature>
<keyword evidence="4" id="KW-1185">Reference proteome</keyword>
<dbReference type="SUPFAM" id="SSF50729">
    <property type="entry name" value="PH domain-like"/>
    <property type="match status" value="1"/>
</dbReference>
<feature type="region of interest" description="Disordered" evidence="1">
    <location>
        <begin position="867"/>
        <end position="904"/>
    </location>
</feature>
<feature type="region of interest" description="Disordered" evidence="1">
    <location>
        <begin position="487"/>
        <end position="529"/>
    </location>
</feature>
<dbReference type="CDD" id="cd14473">
    <property type="entry name" value="FERM_B-lobe"/>
    <property type="match status" value="1"/>
</dbReference>
<dbReference type="InterPro" id="IPR000299">
    <property type="entry name" value="FERM_domain"/>
</dbReference>
<evidence type="ECO:0000259" key="2">
    <source>
        <dbReference type="PROSITE" id="PS50057"/>
    </source>
</evidence>
<dbReference type="PANTHER" id="PTHR23280">
    <property type="entry name" value="4.1 G PROTEIN"/>
    <property type="match status" value="1"/>
</dbReference>
<dbReference type="InterPro" id="IPR018979">
    <property type="entry name" value="FERM_N"/>
</dbReference>
<dbReference type="InterPro" id="IPR011993">
    <property type="entry name" value="PH-like_dom_sf"/>
</dbReference>
<feature type="compositionally biased region" description="Polar residues" evidence="1">
    <location>
        <begin position="810"/>
        <end position="835"/>
    </location>
</feature>
<dbReference type="InterPro" id="IPR019747">
    <property type="entry name" value="FERM_CS"/>
</dbReference>
<feature type="compositionally biased region" description="Basic and acidic residues" evidence="1">
    <location>
        <begin position="291"/>
        <end position="306"/>
    </location>
</feature>
<dbReference type="Pfam" id="PF09379">
    <property type="entry name" value="FERM_N"/>
    <property type="match status" value="1"/>
</dbReference>
<feature type="compositionally biased region" description="Polar residues" evidence="1">
    <location>
        <begin position="931"/>
        <end position="956"/>
    </location>
</feature>
<dbReference type="PROSITE" id="PS50057">
    <property type="entry name" value="FERM_3"/>
    <property type="match status" value="1"/>
</dbReference>
<evidence type="ECO:0000313" key="3">
    <source>
        <dbReference type="EMBL" id="WAR00868.1"/>
    </source>
</evidence>
<feature type="compositionally biased region" description="Low complexity" evidence="1">
    <location>
        <begin position="1015"/>
        <end position="1030"/>
    </location>
</feature>
<dbReference type="PRINTS" id="PR00935">
    <property type="entry name" value="BAND41"/>
</dbReference>
<dbReference type="SMART" id="SM00295">
    <property type="entry name" value="B41"/>
    <property type="match status" value="1"/>
</dbReference>
<dbReference type="CDD" id="cd13186">
    <property type="entry name" value="FERM_C_NBL4_NBL5"/>
    <property type="match status" value="1"/>
</dbReference>
<evidence type="ECO:0000256" key="1">
    <source>
        <dbReference type="SAM" id="MobiDB-lite"/>
    </source>
</evidence>
<dbReference type="InterPro" id="IPR019749">
    <property type="entry name" value="Band_41_domain"/>
</dbReference>
<feature type="compositionally biased region" description="Polar residues" evidence="1">
    <location>
        <begin position="768"/>
        <end position="783"/>
    </location>
</feature>
<dbReference type="Proteomes" id="UP001164746">
    <property type="component" value="Chromosome 3"/>
</dbReference>
<dbReference type="Gene3D" id="1.20.80.10">
    <property type="match status" value="1"/>
</dbReference>
<dbReference type="PANTHER" id="PTHR23280:SF4">
    <property type="entry name" value="BAND 4.1-LIKE PROTEIN 4A"/>
    <property type="match status" value="1"/>
</dbReference>
<feature type="region of interest" description="Disordered" evidence="1">
    <location>
        <begin position="916"/>
        <end position="1138"/>
    </location>
</feature>
<accession>A0ABY7DT15</accession>
<proteinExistence type="predicted"/>
<feature type="region of interest" description="Disordered" evidence="1">
    <location>
        <begin position="693"/>
        <end position="746"/>
    </location>
</feature>
<dbReference type="Gene3D" id="2.30.29.30">
    <property type="entry name" value="Pleckstrin-homology domain (PH domain)/Phosphotyrosine-binding domain (PTB)"/>
    <property type="match status" value="1"/>
</dbReference>
<dbReference type="PROSITE" id="PS00661">
    <property type="entry name" value="FERM_2"/>
    <property type="match status" value="1"/>
</dbReference>
<dbReference type="PROSITE" id="PS00660">
    <property type="entry name" value="FERM_1"/>
    <property type="match status" value="1"/>
</dbReference>
<feature type="domain" description="FERM" evidence="2">
    <location>
        <begin position="6"/>
        <end position="291"/>
    </location>
</feature>
<gene>
    <name evidence="3" type="ORF">MAR_025240</name>
</gene>
<dbReference type="SUPFAM" id="SSF47031">
    <property type="entry name" value="Second domain of FERM"/>
    <property type="match status" value="1"/>
</dbReference>
<dbReference type="InterPro" id="IPR035963">
    <property type="entry name" value="FERM_2"/>
</dbReference>
<dbReference type="EMBL" id="CP111014">
    <property type="protein sequence ID" value="WAR00868.1"/>
    <property type="molecule type" value="Genomic_DNA"/>
</dbReference>
<feature type="region of interest" description="Disordered" evidence="1">
    <location>
        <begin position="560"/>
        <end position="645"/>
    </location>
</feature>
<dbReference type="InterPro" id="IPR019748">
    <property type="entry name" value="FERM_central"/>
</dbReference>
<evidence type="ECO:0000313" key="4">
    <source>
        <dbReference type="Proteomes" id="UP001164746"/>
    </source>
</evidence>
<feature type="compositionally biased region" description="Polar residues" evidence="1">
    <location>
        <begin position="1031"/>
        <end position="1041"/>
    </location>
</feature>
<feature type="compositionally biased region" description="Polar residues" evidence="1">
    <location>
        <begin position="378"/>
        <end position="402"/>
    </location>
</feature>
<organism evidence="3 4">
    <name type="scientific">Mya arenaria</name>
    <name type="common">Soft-shell clam</name>
    <dbReference type="NCBI Taxonomy" id="6604"/>
    <lineage>
        <taxon>Eukaryota</taxon>
        <taxon>Metazoa</taxon>
        <taxon>Spiralia</taxon>
        <taxon>Lophotrochozoa</taxon>
        <taxon>Mollusca</taxon>
        <taxon>Bivalvia</taxon>
        <taxon>Autobranchia</taxon>
        <taxon>Heteroconchia</taxon>
        <taxon>Euheterodonta</taxon>
        <taxon>Imparidentia</taxon>
        <taxon>Neoheterodontei</taxon>
        <taxon>Myida</taxon>
        <taxon>Myoidea</taxon>
        <taxon>Myidae</taxon>
        <taxon>Mya</taxon>
    </lineage>
</organism>
<dbReference type="InterPro" id="IPR029071">
    <property type="entry name" value="Ubiquitin-like_domsf"/>
</dbReference>
<sequence>MSRLSRFLPKFLRGGKDGKQTSDKSQCKIIFLDETEYFIPYKLNLLEKDYFGLRFIDGTGQTHWLDVNKTLSSQLKGCTIPYTFYFGVKFYPADPCKLREEITRYQFFLQVKRDILHGRLPVSFEEAAELFTFAVQSELGDYDSQDLPPGYVSEFQFVPNQTEALEEHITQLHRRLGGTLPATAELKFLDKVKWLDMYGVDLHPVMGEGNTEYFLGLTPTGIVVYKNKTKVGNYFWPRITKVNFKGKVFIVRVKDKINDEHTYAFELATKQACKHLWRCCVEHHAFFSGRTEREHSGEQQGRDQPRVIRVQSRRQARRAMSDSRLNHDHSTTGIQFTEGHVTMVVKPEQVKGPRHRSLPDLKGRESPTSTRSAPWETNMDTGLYTSGRESPVSVTQSENVNQLRRYHRDSDSEAGHRRKYFPSSRKGSDNESDVSVTRRKRRDHDSGSESDISPNVRDRYRKARSVGPDRFEREWNDAVQGLYMQDKENRPVMSASSVHSAPLGEARQKKMRRRRSKSPGNGKRPPEELRQHIAFDMVEPSQELTEDQLREIPYVNVDDLEGGVKVSGGGEEQAPPPYSHTLEQTPEPQHRQPTERTPEPRHRQPTEQTQEPRNRQPTERQGPGFYSDTGSLPRRAPPAYSQQQFNNTLPSKHFTADIRSVPQFHENALFYEPNMSPRYQVFKNPMVHHYHPPPTAVFKPIDNTDGRGSTATDHSQTNRNHDSGLNSSQSSGGPGYLPQSQVRGPIGRMFGTQDAIARLYSSPGAGRRSNNQSEQPANQSSPYNRGVAVTANPQHPYNMHAGSADRPLVNGQTSSQAVNYNSSNASGYPVNSRSQAQYSGFNQNRMNLVQSPQEAAIQPRGQQQNGYINQSHYHHSNNQSGLEMDSNRTFFSQNDSHQGGSNQRSNFAQQNTLQANTHQSYPAQDADFRPKTNQYNDFLPNGTSPSRQDGRPQTSAGRVYSPATGHGSQYGPTADNRLGLQPSWQYVGNGGVNGGVPQEPANQKTVHHGQQPLKPSGSVSPYSQSPSSSPVKTGNPHSLQGTRPLASQIHSKSHINSPVKSRNNPGSGVSSPSMQNRRTVSVNQTNTQGHMPQQRSPMKVKSPDSAISSLNSMSVTGSARSSPQKQTPLGAKLDPNIGNNNVLSQKNNMGGADCIRARTPAFGQSESQFCKIDADYL</sequence>
<name>A0ABY7DT15_MYAAR</name>
<dbReference type="SMART" id="SM01196">
    <property type="entry name" value="FERM_C"/>
    <property type="match status" value="1"/>
</dbReference>
<feature type="compositionally biased region" description="Basic and acidic residues" evidence="1">
    <location>
        <begin position="588"/>
        <end position="618"/>
    </location>
</feature>